<name>A0A4U8V1E1_STECR</name>
<evidence type="ECO:0000313" key="2">
    <source>
        <dbReference type="Proteomes" id="UP000298663"/>
    </source>
</evidence>
<evidence type="ECO:0000313" key="1">
    <source>
        <dbReference type="EMBL" id="TMS39691.1"/>
    </source>
</evidence>
<proteinExistence type="predicted"/>
<dbReference type="EMBL" id="CM016762">
    <property type="protein sequence ID" value="TMS39691.1"/>
    <property type="molecule type" value="Genomic_DNA"/>
</dbReference>
<gene>
    <name evidence="1" type="ORF">L596_006175</name>
</gene>
<protein>
    <submittedName>
        <fullName evidence="1">Uncharacterized protein</fullName>
    </submittedName>
</protein>
<keyword evidence="2" id="KW-1185">Reference proteome</keyword>
<sequence length="241" mass="26415">MLGIGCSKCRVYYSPSNPKSEKELIYCCESDGTDKCKPFCNIKDYPYTLDDISLMESFCGIESTEADIFMCVTKSRVAGSSSCNVAFPKGTKCNTDHPFIGQKAPYANCPQNGPFQPGTFAGICKTENYERDAVYAYLRPQNSTLFVQSGEGSYSATGVAASQLLLTTRSSTANALQITLFTPGDFISVYVLQLAYNRLTFIGRLSPSFLWDSISVATDNTISVFLAKGSNLTVERFNIDF</sequence>
<organism evidence="1 2">
    <name type="scientific">Steinernema carpocapsae</name>
    <name type="common">Entomopathogenic nematode</name>
    <dbReference type="NCBI Taxonomy" id="34508"/>
    <lineage>
        <taxon>Eukaryota</taxon>
        <taxon>Metazoa</taxon>
        <taxon>Ecdysozoa</taxon>
        <taxon>Nematoda</taxon>
        <taxon>Chromadorea</taxon>
        <taxon>Rhabditida</taxon>
        <taxon>Tylenchina</taxon>
        <taxon>Panagrolaimomorpha</taxon>
        <taxon>Strongyloidoidea</taxon>
        <taxon>Steinernematidae</taxon>
        <taxon>Steinernema</taxon>
    </lineage>
</organism>
<reference evidence="1 2" key="2">
    <citation type="journal article" date="2019" name="G3 (Bethesda)">
        <title>Hybrid Assembly of the Genome of the Entomopathogenic Nematode Steinernema carpocapsae Identifies the X-Chromosome.</title>
        <authorList>
            <person name="Serra L."/>
            <person name="Macchietto M."/>
            <person name="Macias-Munoz A."/>
            <person name="McGill C.J."/>
            <person name="Rodriguez I.M."/>
            <person name="Rodriguez B."/>
            <person name="Murad R."/>
            <person name="Mortazavi A."/>
        </authorList>
    </citation>
    <scope>NUCLEOTIDE SEQUENCE [LARGE SCALE GENOMIC DNA]</scope>
    <source>
        <strain evidence="1 2">ALL</strain>
    </source>
</reference>
<accession>A0A4U8V1E1</accession>
<dbReference type="Proteomes" id="UP000298663">
    <property type="component" value="Chromosome X"/>
</dbReference>
<reference evidence="1 2" key="1">
    <citation type="journal article" date="2015" name="Genome Biol.">
        <title>Comparative genomics of Steinernema reveals deeply conserved gene regulatory networks.</title>
        <authorList>
            <person name="Dillman A.R."/>
            <person name="Macchietto M."/>
            <person name="Porter C.F."/>
            <person name="Rogers A."/>
            <person name="Williams B."/>
            <person name="Antoshechkin I."/>
            <person name="Lee M.M."/>
            <person name="Goodwin Z."/>
            <person name="Lu X."/>
            <person name="Lewis E.E."/>
            <person name="Goodrich-Blair H."/>
            <person name="Stock S.P."/>
            <person name="Adams B.J."/>
            <person name="Sternberg P.W."/>
            <person name="Mortazavi A."/>
        </authorList>
    </citation>
    <scope>NUCLEOTIDE SEQUENCE [LARGE SCALE GENOMIC DNA]</scope>
    <source>
        <strain evidence="1 2">ALL</strain>
    </source>
</reference>
<dbReference type="AlphaFoldDB" id="A0A4U8V1E1"/>